<feature type="signal peptide" evidence="1">
    <location>
        <begin position="1"/>
        <end position="22"/>
    </location>
</feature>
<feature type="chain" id="PRO_5006623941" description="DUF1264 domain-containing protein" evidence="1">
    <location>
        <begin position="23"/>
        <end position="172"/>
    </location>
</feature>
<dbReference type="Proteomes" id="UP000198736">
    <property type="component" value="Unassembled WGS sequence"/>
</dbReference>
<dbReference type="Pfam" id="PF06884">
    <property type="entry name" value="DUF1264"/>
    <property type="match status" value="1"/>
</dbReference>
<evidence type="ECO:0008006" key="4">
    <source>
        <dbReference type="Google" id="ProtNLM"/>
    </source>
</evidence>
<dbReference type="PANTHER" id="PTHR31360">
    <property type="match status" value="1"/>
</dbReference>
<dbReference type="RefSeq" id="WP_245630906.1">
    <property type="nucleotide sequence ID" value="NZ_CZPZ01000009.1"/>
</dbReference>
<dbReference type="InterPro" id="IPR010686">
    <property type="entry name" value="OBAP-like"/>
</dbReference>
<proteinExistence type="predicted"/>
<dbReference type="PROSITE" id="PS51257">
    <property type="entry name" value="PROKAR_LIPOPROTEIN"/>
    <property type="match status" value="1"/>
</dbReference>
<reference evidence="3" key="1">
    <citation type="submission" date="2015-10" db="EMBL/GenBank/DDBJ databases">
        <authorList>
            <person name="Luecker S."/>
            <person name="Luecker S."/>
        </authorList>
    </citation>
    <scope>NUCLEOTIDE SEQUENCE [LARGE SCALE GENOMIC DNA]</scope>
</reference>
<name>A0A0S4LD64_9BACT</name>
<dbReference type="PANTHER" id="PTHR31360:SF0">
    <property type="entry name" value="OIL BODY-ASSOCIATED PROTEIN 1B"/>
    <property type="match status" value="1"/>
</dbReference>
<accession>A0A0S4LD64</accession>
<protein>
    <recommendedName>
        <fullName evidence="4">DUF1264 domain-containing protein</fullName>
    </recommendedName>
</protein>
<keyword evidence="3" id="KW-1185">Reference proteome</keyword>
<gene>
    <name evidence="2" type="ORF">COMA2_170071</name>
</gene>
<organism evidence="2 3">
    <name type="scientific">Candidatus Nitrospira nitrificans</name>
    <dbReference type="NCBI Taxonomy" id="1742973"/>
    <lineage>
        <taxon>Bacteria</taxon>
        <taxon>Pseudomonadati</taxon>
        <taxon>Nitrospirota</taxon>
        <taxon>Nitrospiria</taxon>
        <taxon>Nitrospirales</taxon>
        <taxon>Nitrospiraceae</taxon>
        <taxon>Nitrospira</taxon>
    </lineage>
</organism>
<dbReference type="STRING" id="1742973.COMA2_170071"/>
<evidence type="ECO:0000256" key="1">
    <source>
        <dbReference type="SAM" id="SignalP"/>
    </source>
</evidence>
<evidence type="ECO:0000313" key="3">
    <source>
        <dbReference type="Proteomes" id="UP000198736"/>
    </source>
</evidence>
<keyword evidence="1" id="KW-0732">Signal</keyword>
<evidence type="ECO:0000313" key="2">
    <source>
        <dbReference type="EMBL" id="CUS34560.1"/>
    </source>
</evidence>
<sequence length="172" mass="18525">MKKGLLAVVAMAAVGCSGVATQKAVGGEPTSPAVGYEIHVQAPHMMPDGTPGGPFHHYCKGISDKILQCLLFESTDPKAPLVGVEYFVAKDLTRKLPAIQWHRHFHDHKVEIATGRVQILDMPADQAAKVADVAAGTDGVIYHLWQHGQEFPDGTVSFPQSLGHKFTGYSDK</sequence>
<dbReference type="AlphaFoldDB" id="A0A0S4LD64"/>
<dbReference type="EMBL" id="CZPZ01000009">
    <property type="protein sequence ID" value="CUS34560.1"/>
    <property type="molecule type" value="Genomic_DNA"/>
</dbReference>